<dbReference type="OrthoDB" id="7161641at2"/>
<organism evidence="3 4">
    <name type="scientific">Acetobacter syzygii</name>
    <dbReference type="NCBI Taxonomy" id="146476"/>
    <lineage>
        <taxon>Bacteria</taxon>
        <taxon>Pseudomonadati</taxon>
        <taxon>Pseudomonadota</taxon>
        <taxon>Alphaproteobacteria</taxon>
        <taxon>Acetobacterales</taxon>
        <taxon>Acetobacteraceae</taxon>
        <taxon>Acetobacter</taxon>
    </lineage>
</organism>
<dbReference type="GO" id="GO:0090313">
    <property type="term" value="P:regulation of protein targeting to membrane"/>
    <property type="evidence" value="ECO:0007669"/>
    <property type="project" value="TreeGrafter"/>
</dbReference>
<feature type="region of interest" description="Disordered" evidence="1">
    <location>
        <begin position="810"/>
        <end position="831"/>
    </location>
</feature>
<keyword evidence="2" id="KW-0472">Membrane</keyword>
<evidence type="ECO:0000256" key="2">
    <source>
        <dbReference type="SAM" id="Phobius"/>
    </source>
</evidence>
<dbReference type="PANTHER" id="PTHR30441">
    <property type="entry name" value="DUF748 DOMAIN-CONTAINING PROTEIN"/>
    <property type="match status" value="1"/>
</dbReference>
<dbReference type="InterPro" id="IPR052894">
    <property type="entry name" value="AsmA-related"/>
</dbReference>
<dbReference type="RefSeq" id="WP_095350776.1">
    <property type="nucleotide sequence ID" value="NZ_NDFO01000001.1"/>
</dbReference>
<reference evidence="3 4" key="1">
    <citation type="submission" date="2017-04" db="EMBL/GenBank/DDBJ databases">
        <title>Kefir bacterial isolates.</title>
        <authorList>
            <person name="Kim Y."/>
            <person name="Blasche S."/>
            <person name="Patil K.R."/>
        </authorList>
    </citation>
    <scope>NUCLEOTIDE SEQUENCE [LARGE SCALE GENOMIC DNA]</scope>
    <source>
        <strain evidence="3 4">KR-2</strain>
    </source>
</reference>
<evidence type="ECO:0000256" key="1">
    <source>
        <dbReference type="SAM" id="MobiDB-lite"/>
    </source>
</evidence>
<dbReference type="AlphaFoldDB" id="A0A270BTJ4"/>
<keyword evidence="4" id="KW-1185">Reference proteome</keyword>
<dbReference type="GO" id="GO:0005886">
    <property type="term" value="C:plasma membrane"/>
    <property type="evidence" value="ECO:0007669"/>
    <property type="project" value="TreeGrafter"/>
</dbReference>
<dbReference type="EMBL" id="NDFP01000002">
    <property type="protein sequence ID" value="PAL28164.1"/>
    <property type="molecule type" value="Genomic_DNA"/>
</dbReference>
<evidence type="ECO:0000313" key="4">
    <source>
        <dbReference type="Proteomes" id="UP000216033"/>
    </source>
</evidence>
<evidence type="ECO:0000313" key="3">
    <source>
        <dbReference type="EMBL" id="PAL28164.1"/>
    </source>
</evidence>
<feature type="transmembrane region" description="Helical" evidence="2">
    <location>
        <begin position="20"/>
        <end position="45"/>
    </location>
</feature>
<keyword evidence="2" id="KW-1133">Transmembrane helix</keyword>
<dbReference type="STRING" id="1231343.Absy_005_076"/>
<dbReference type="Proteomes" id="UP000216033">
    <property type="component" value="Unassembled WGS sequence"/>
</dbReference>
<comment type="caution">
    <text evidence="3">The sequence shown here is derived from an EMBL/GenBank/DDBJ whole genome shotgun (WGS) entry which is preliminary data.</text>
</comment>
<protein>
    <submittedName>
        <fullName evidence="3">Uncharacterized protein</fullName>
    </submittedName>
</protein>
<sequence length="1087" mass="115647">MTSNGQDTSPPPRTKIPRVLAIGACVLVALPLVGSAALLGCLAFGPLDITPVVRPFLPITIIKGEHGHPPEVSLRLGHAELRWNGLREGVGTPITVVLQDMRFIAPDNATPNTVQEADITLDPLTLLHGSIKLRTVSIKGVHLALRRTQNGSVGFDLDLAPSPQTHDDSTLETYGLENAHIEDATISMDDRLTGTHWLASNIGVDLHLHRMGGASGVTGLVKLSLAPQGTPGSRLDLSAHGEPADNNRQIIWHLNTNTLNPATFAPLYPQLAKIDIPLSFAAETHFIATSKTDWMLPSALNLTATLGAGHVLAGGSRYEVDHGSAMIGLQLDQTQADTTPAKINIPSITLFLRNPGLPEDATRALTLTLTGALSASDLVQPKGINAQLTATIPHVSFEDLVHYWPNLAAKGGKKWVTENITTGMATNLVTTATLDSKEGWSGLKLTNIQGGIDATGLTVHWLRPITPLQGLDARLDIVSPDKLSIHFDHGYQLVNLADKNVGLTGTGRIEAGPGSMDIVGLTQKDQVGIIQSDLRGRLQDVMALLAEPRLHLLSRHPLSLTKPRGKASLHLGLSLPLISRVTINDMTIQSHADVSHASIGNVVAGRDVANARFGLDVTTDGLSLAGHGVIGGLPSDLTYAMDFRSLPPDAVSEKAHLTSRITPDTALAAGITTGEHFAGSADLAVDYQQLASHKGTVNLNLDLLRSNIHIPMWDKAAGKPAQASATLDLDKGQITNVERLRASGPDMNVVGTAQLRAGHAPELLISSFKIARSNGHARLVLPQNQSGNMIHVGVYADTLDLSPLVSHDEHEQTAPAAKKPANYHVPEAATGKLHGPPGTAWAIDLTANQLWYSKSKQPLRTVKAYFEDNGLRLEKMRFTMQGPVLASMTLTPTGANRTLQAHIPDMGAFLGAFGILPDVKGGQAKLEGTFDDTLPAAPFSGKLSVTPFTLKKAPTSLQVARNISLYGWLNAQNANDFQVTHMNMPVTFEDGVLEIHDGTTGNGALGATLEGKINLDRNSIDLHGTVVPIFAVNTLPGKLPGIGKLFSPEKNGGLLAVTFGVTGKLEDPTLHINPYSIFLPGVLREMF</sequence>
<accession>A0A270BTJ4</accession>
<proteinExistence type="predicted"/>
<gene>
    <name evidence="3" type="ORF">B9K05_02390</name>
</gene>
<keyword evidence="2" id="KW-0812">Transmembrane</keyword>
<dbReference type="PANTHER" id="PTHR30441:SF4">
    <property type="entry name" value="PROTEIN ASMA"/>
    <property type="match status" value="1"/>
</dbReference>
<name>A0A270BTJ4_9PROT</name>